<feature type="transmembrane region" description="Helical" evidence="1">
    <location>
        <begin position="20"/>
        <end position="43"/>
    </location>
</feature>
<keyword evidence="1" id="KW-0812">Transmembrane</keyword>
<keyword evidence="3" id="KW-1185">Reference proteome</keyword>
<keyword evidence="1" id="KW-1133">Transmembrane helix</keyword>
<proteinExistence type="predicted"/>
<evidence type="ECO:0008006" key="4">
    <source>
        <dbReference type="Google" id="ProtNLM"/>
    </source>
</evidence>
<protein>
    <recommendedName>
        <fullName evidence="4">Transmembrane protein</fullName>
    </recommendedName>
</protein>
<gene>
    <name evidence="2" type="ORF">KY465_07200</name>
</gene>
<comment type="caution">
    <text evidence="2">The sequence shown here is derived from an EMBL/GenBank/DDBJ whole genome shotgun (WGS) entry which is preliminary data.</text>
</comment>
<feature type="transmembrane region" description="Helical" evidence="1">
    <location>
        <begin position="108"/>
        <end position="130"/>
    </location>
</feature>
<reference evidence="2" key="1">
    <citation type="submission" date="2021-07" db="EMBL/GenBank/DDBJ databases">
        <title>Pseudohoeflea marina sp. nov. a polyhydroxyalcanoate-producing bacterium.</title>
        <authorList>
            <person name="Zheng W."/>
            <person name="Yu S."/>
            <person name="Huang Y."/>
        </authorList>
    </citation>
    <scope>NUCLEOTIDE SEQUENCE</scope>
    <source>
        <strain evidence="2">DP4N28-3</strain>
    </source>
</reference>
<organism evidence="2 3">
    <name type="scientific">Pseudohoeflea coraliihabitans</name>
    <dbReference type="NCBI Taxonomy" id="2860393"/>
    <lineage>
        <taxon>Bacteria</taxon>
        <taxon>Pseudomonadati</taxon>
        <taxon>Pseudomonadota</taxon>
        <taxon>Alphaproteobacteria</taxon>
        <taxon>Hyphomicrobiales</taxon>
        <taxon>Rhizobiaceae</taxon>
        <taxon>Pseudohoeflea</taxon>
    </lineage>
</organism>
<evidence type="ECO:0000256" key="1">
    <source>
        <dbReference type="SAM" id="Phobius"/>
    </source>
</evidence>
<keyword evidence="1" id="KW-0472">Membrane</keyword>
<sequence length="133" mass="14617">MNSPQQDEERRTFREEASSLWLITLGPALWAVHFTVVYAATAVVCAKLGTAYLPYLRLGIAALTLIAVGAIAVIAWRSWRQWNYMTNQEYSHGQPTGEHRHEFLGHAAFLLAVLAAIATLYTALPAVFIAGCG</sequence>
<evidence type="ECO:0000313" key="2">
    <source>
        <dbReference type="EMBL" id="MBW3097062.1"/>
    </source>
</evidence>
<dbReference type="Proteomes" id="UP001430804">
    <property type="component" value="Unassembled WGS sequence"/>
</dbReference>
<dbReference type="EMBL" id="JAHWQX010000002">
    <property type="protein sequence ID" value="MBW3097062.1"/>
    <property type="molecule type" value="Genomic_DNA"/>
</dbReference>
<accession>A0ABS6WNS8</accession>
<evidence type="ECO:0000313" key="3">
    <source>
        <dbReference type="Proteomes" id="UP001430804"/>
    </source>
</evidence>
<feature type="transmembrane region" description="Helical" evidence="1">
    <location>
        <begin position="55"/>
        <end position="76"/>
    </location>
</feature>
<dbReference type="RefSeq" id="WP_219201006.1">
    <property type="nucleotide sequence ID" value="NZ_JAHWQX010000002.1"/>
</dbReference>
<name>A0ABS6WNS8_9HYPH</name>